<evidence type="ECO:0000313" key="3">
    <source>
        <dbReference type="Proteomes" id="UP000033944"/>
    </source>
</evidence>
<sequence length="178" mass="20668">MKNVCHICGTEYSGMEVGSWYSGPPKPEIKPLVCPKCGAPYRRGVEPHFGMTKEVLYNLLESKEGAIKTLLRFSRTKSDLAKWIEYIKSYATPDNFKGWNEFEKKFLTEEGMWAAIQMQQKDKPDASKTIEEEIEKQMTKINKVEEMYASRELLNLLDEVKKEIEIKLEEESNKYKPS</sequence>
<name>A0A0G0NJP7_9BACT</name>
<evidence type="ECO:0000313" key="2">
    <source>
        <dbReference type="EMBL" id="KKQ86099.1"/>
    </source>
</evidence>
<accession>A0A0G0NJP7</accession>
<dbReference type="EMBL" id="LBVN01000032">
    <property type="protein sequence ID" value="KKQ86099.1"/>
    <property type="molecule type" value="Genomic_DNA"/>
</dbReference>
<reference evidence="2 3" key="1">
    <citation type="journal article" date="2015" name="Nature">
        <title>rRNA introns, odd ribosomes, and small enigmatic genomes across a large radiation of phyla.</title>
        <authorList>
            <person name="Brown C.T."/>
            <person name="Hug L.A."/>
            <person name="Thomas B.C."/>
            <person name="Sharon I."/>
            <person name="Castelle C.J."/>
            <person name="Singh A."/>
            <person name="Wilkins M.J."/>
            <person name="Williams K.H."/>
            <person name="Banfield J.F."/>
        </authorList>
    </citation>
    <scope>NUCLEOTIDE SEQUENCE [LARGE SCALE GENOMIC DNA]</scope>
</reference>
<organism evidence="2 3">
    <name type="scientific">Candidatus Woesebacteria bacterium GW2011_GWB1_38_8b</name>
    <dbReference type="NCBI Taxonomy" id="1618571"/>
    <lineage>
        <taxon>Bacteria</taxon>
        <taxon>Candidatus Woeseibacteriota</taxon>
    </lineage>
</organism>
<gene>
    <name evidence="2" type="ORF">UT10_C0032G0004</name>
</gene>
<protein>
    <submittedName>
        <fullName evidence="2">Uncharacterized protein</fullName>
    </submittedName>
</protein>
<proteinExistence type="predicted"/>
<keyword evidence="1" id="KW-0175">Coiled coil</keyword>
<comment type="caution">
    <text evidence="2">The sequence shown here is derived from an EMBL/GenBank/DDBJ whole genome shotgun (WGS) entry which is preliminary data.</text>
</comment>
<dbReference type="Proteomes" id="UP000033944">
    <property type="component" value="Unassembled WGS sequence"/>
</dbReference>
<dbReference type="AlphaFoldDB" id="A0A0G0NJP7"/>
<feature type="coiled-coil region" evidence="1">
    <location>
        <begin position="127"/>
        <end position="174"/>
    </location>
</feature>
<evidence type="ECO:0000256" key="1">
    <source>
        <dbReference type="SAM" id="Coils"/>
    </source>
</evidence>